<name>A0A495FKH9_9MICC</name>
<protein>
    <submittedName>
        <fullName evidence="1">3-methyladenine DNA glycosylase AlkD</fullName>
    </submittedName>
</protein>
<gene>
    <name evidence="1" type="ORF">C8D78_0034</name>
</gene>
<dbReference type="Proteomes" id="UP000276055">
    <property type="component" value="Unassembled WGS sequence"/>
</dbReference>
<dbReference type="Gene3D" id="1.25.10.90">
    <property type="match status" value="1"/>
</dbReference>
<dbReference type="PANTHER" id="PTHR34070">
    <property type="entry name" value="ARMADILLO-TYPE FOLD"/>
    <property type="match status" value="1"/>
</dbReference>
<dbReference type="PANTHER" id="PTHR34070:SF1">
    <property type="entry name" value="DNA ALKYLATION REPAIR PROTEIN"/>
    <property type="match status" value="1"/>
</dbReference>
<proteinExistence type="predicted"/>
<organism evidence="1 2">
    <name type="scientific">Arthrobacter oryzae</name>
    <dbReference type="NCBI Taxonomy" id="409290"/>
    <lineage>
        <taxon>Bacteria</taxon>
        <taxon>Bacillati</taxon>
        <taxon>Actinomycetota</taxon>
        <taxon>Actinomycetes</taxon>
        <taxon>Micrococcales</taxon>
        <taxon>Micrococcaceae</taxon>
        <taxon>Arthrobacter</taxon>
    </lineage>
</organism>
<dbReference type="Pfam" id="PF08713">
    <property type="entry name" value="DNA_alkylation"/>
    <property type="match status" value="1"/>
</dbReference>
<dbReference type="InterPro" id="IPR016024">
    <property type="entry name" value="ARM-type_fold"/>
</dbReference>
<comment type="caution">
    <text evidence="1">The sequence shown here is derived from an EMBL/GenBank/DDBJ whole genome shotgun (WGS) entry which is preliminary data.</text>
</comment>
<evidence type="ECO:0000313" key="1">
    <source>
        <dbReference type="EMBL" id="RKR29725.1"/>
    </source>
</evidence>
<evidence type="ECO:0000313" key="2">
    <source>
        <dbReference type="Proteomes" id="UP000276055"/>
    </source>
</evidence>
<dbReference type="AlphaFoldDB" id="A0A495FKH9"/>
<dbReference type="InterPro" id="IPR014825">
    <property type="entry name" value="DNA_alkylation"/>
</dbReference>
<dbReference type="SUPFAM" id="SSF48371">
    <property type="entry name" value="ARM repeat"/>
    <property type="match status" value="1"/>
</dbReference>
<reference evidence="1 2" key="1">
    <citation type="submission" date="2018-10" db="EMBL/GenBank/DDBJ databases">
        <title>Genomic Encyclopedia of Type Strains, Phase IV (KMG-IV): sequencing the most valuable type-strain genomes for metagenomic binning, comparative biology and taxonomic classification.</title>
        <authorList>
            <person name="Goeker M."/>
        </authorList>
    </citation>
    <scope>NUCLEOTIDE SEQUENCE [LARGE SCALE GENOMIC DNA]</scope>
    <source>
        <strain evidence="1 2">DSM 25586</strain>
    </source>
</reference>
<dbReference type="EMBL" id="RBIR01000001">
    <property type="protein sequence ID" value="RKR29725.1"/>
    <property type="molecule type" value="Genomic_DNA"/>
</dbReference>
<dbReference type="CDD" id="cd07064">
    <property type="entry name" value="AlkD_like_1"/>
    <property type="match status" value="1"/>
</dbReference>
<accession>A0A495FKH9</accession>
<sequence>MLASTLIPPQDAYSGFMVNTELIEAIRGRLRSAADSGRAAGAQAYMKSQLPFLGVRVPEVRRIVKAAAADHPPACLADLQDTVLGLWRNAVCREDRYAAIELTGLKLAAGELSMLDLYEEIIRTGAWWDLVDGVAHRLGALLQAHRTELGPILTRWSRDNDLWIRRAAITSQLGAKSATDTALLAAVLEANLDDPEFFIRKAIGWALRQYARTDPEWVRAFVQRHRDQLSPLSRREALRRLAA</sequence>